<dbReference type="RefSeq" id="WP_184424146.1">
    <property type="nucleotide sequence ID" value="NZ_AP027362.1"/>
</dbReference>
<keyword evidence="1" id="KW-0732">Signal</keyword>
<dbReference type="Pfam" id="PF11101">
    <property type="entry name" value="DUF2884"/>
    <property type="match status" value="1"/>
</dbReference>
<protein>
    <recommendedName>
        <fullName evidence="4">DUF2884 family protein</fullName>
    </recommendedName>
</protein>
<feature type="chain" id="PRO_5031335625" description="DUF2884 family protein" evidence="1">
    <location>
        <begin position="19"/>
        <end position="265"/>
    </location>
</feature>
<evidence type="ECO:0000313" key="3">
    <source>
        <dbReference type="Proteomes" id="UP000537141"/>
    </source>
</evidence>
<evidence type="ECO:0000313" key="2">
    <source>
        <dbReference type="EMBL" id="MBB6543349.1"/>
    </source>
</evidence>
<organism evidence="2 3">
    <name type="scientific">Thalassotalea piscium</name>
    <dbReference type="NCBI Taxonomy" id="1230533"/>
    <lineage>
        <taxon>Bacteria</taxon>
        <taxon>Pseudomonadati</taxon>
        <taxon>Pseudomonadota</taxon>
        <taxon>Gammaproteobacteria</taxon>
        <taxon>Alteromonadales</taxon>
        <taxon>Colwelliaceae</taxon>
        <taxon>Thalassotalea</taxon>
    </lineage>
</organism>
<evidence type="ECO:0008006" key="4">
    <source>
        <dbReference type="Google" id="ProtNLM"/>
    </source>
</evidence>
<reference evidence="2 3" key="1">
    <citation type="submission" date="2020-08" db="EMBL/GenBank/DDBJ databases">
        <title>Genomic Encyclopedia of Type Strains, Phase IV (KMG-IV): sequencing the most valuable type-strain genomes for metagenomic binning, comparative biology and taxonomic classification.</title>
        <authorList>
            <person name="Goeker M."/>
        </authorList>
    </citation>
    <scope>NUCLEOTIDE SEQUENCE [LARGE SCALE GENOMIC DNA]</scope>
    <source>
        <strain evidence="2 3">DSM 26287</strain>
    </source>
</reference>
<feature type="signal peptide" evidence="1">
    <location>
        <begin position="1"/>
        <end position="18"/>
    </location>
</feature>
<comment type="caution">
    <text evidence="2">The sequence shown here is derived from an EMBL/GenBank/DDBJ whole genome shotgun (WGS) entry which is preliminary data.</text>
</comment>
<evidence type="ECO:0000256" key="1">
    <source>
        <dbReference type="SAM" id="SignalP"/>
    </source>
</evidence>
<sequence>MKTLLAASIILASTSALAHNSSYSTDSCDVELDGGINITVDSLEFTKNKKPLYKITNNQLYIDGEIVSLNGDQQALITQYAENIRAVVPQVKTIAEDALDLAVDGVNLALNELLGEGNNLGQELTTELGKIRSDIQMKFDGNSPIKFDEDGFDGDEFFGEEFEQRIEVLLEKTIQNSMGALLVAIGQELLFSGGNEGAFETRMEKFGETIEYEMESRGKRIEQSADALCGSIIDIDTIEEQLKSSIKALSKTNFITVNEKAKSAT</sequence>
<dbReference type="InterPro" id="IPR021307">
    <property type="entry name" value="DUF2884"/>
</dbReference>
<keyword evidence="3" id="KW-1185">Reference proteome</keyword>
<dbReference type="EMBL" id="JACHHU010000013">
    <property type="protein sequence ID" value="MBB6543349.1"/>
    <property type="molecule type" value="Genomic_DNA"/>
</dbReference>
<gene>
    <name evidence="2" type="ORF">HNQ55_001864</name>
</gene>
<proteinExistence type="predicted"/>
<name>A0A7X0NH59_9GAMM</name>
<dbReference type="AlphaFoldDB" id="A0A7X0NH59"/>
<dbReference type="Proteomes" id="UP000537141">
    <property type="component" value="Unassembled WGS sequence"/>
</dbReference>
<accession>A0A7X0NH59</accession>